<evidence type="ECO:0000313" key="2">
    <source>
        <dbReference type="Proteomes" id="UP001160499"/>
    </source>
</evidence>
<reference evidence="1 2" key="1">
    <citation type="submission" date="2023-04" db="EMBL/GenBank/DDBJ databases">
        <title>Forest soil microbial communities from Buena Vista Peninsula, Colon Province, Panama.</title>
        <authorList>
            <person name="Bouskill N."/>
        </authorList>
    </citation>
    <scope>NUCLEOTIDE SEQUENCE [LARGE SCALE GENOMIC DNA]</scope>
    <source>
        <strain evidence="1 2">GGS1</strain>
    </source>
</reference>
<keyword evidence="2" id="KW-1185">Reference proteome</keyword>
<comment type="caution">
    <text evidence="1">The sequence shown here is derived from an EMBL/GenBank/DDBJ whole genome shotgun (WGS) entry which is preliminary data.</text>
</comment>
<name>A0ABT6M280_9ACTN</name>
<protein>
    <submittedName>
        <fullName evidence="1">Uncharacterized protein</fullName>
    </submittedName>
</protein>
<dbReference type="Proteomes" id="UP001160499">
    <property type="component" value="Unassembled WGS sequence"/>
</dbReference>
<dbReference type="EMBL" id="JARXVH010000039">
    <property type="protein sequence ID" value="MDH6222654.1"/>
    <property type="molecule type" value="Genomic_DNA"/>
</dbReference>
<sequence length="192" mass="20624">MESEVIAALIGTPAVLGTAVAGWLAGRAQRAGTYHGAVDAARRTAQSQAYADLFRVTRPFIGIYESTEAALRGAPESGSGTRLPETFLSGVRDLGEVLDSIEHAADMVRLEGPDSLARIADRIWDNATRLAGKRLTSGSNSVPLLNIYWHAFPHEDRLLARDAADRAKQDFQAARSELLPAARKFLNGGPSQ</sequence>
<accession>A0ABT6M280</accession>
<evidence type="ECO:0000313" key="1">
    <source>
        <dbReference type="EMBL" id="MDH6222654.1"/>
    </source>
</evidence>
<organism evidence="1 2">
    <name type="scientific">Streptomyces pseudovenezuelae</name>
    <dbReference type="NCBI Taxonomy" id="67350"/>
    <lineage>
        <taxon>Bacteria</taxon>
        <taxon>Bacillati</taxon>
        <taxon>Actinomycetota</taxon>
        <taxon>Actinomycetes</taxon>
        <taxon>Kitasatosporales</taxon>
        <taxon>Streptomycetaceae</taxon>
        <taxon>Streptomyces</taxon>
        <taxon>Streptomyces aurantiacus group</taxon>
    </lineage>
</organism>
<gene>
    <name evidence="1" type="ORF">M2283_010006</name>
</gene>
<proteinExistence type="predicted"/>
<dbReference type="RefSeq" id="WP_280883255.1">
    <property type="nucleotide sequence ID" value="NZ_JARXVH010000039.1"/>
</dbReference>